<dbReference type="InterPro" id="IPR006045">
    <property type="entry name" value="Cupin_1"/>
</dbReference>
<dbReference type="PANTHER" id="PTHR35848:SF9">
    <property type="entry name" value="SLL1358 PROTEIN"/>
    <property type="match status" value="1"/>
</dbReference>
<dbReference type="SMART" id="SM00835">
    <property type="entry name" value="Cupin_1"/>
    <property type="match status" value="2"/>
</dbReference>
<dbReference type="GO" id="GO:0046872">
    <property type="term" value="F:metal ion binding"/>
    <property type="evidence" value="ECO:0007669"/>
    <property type="project" value="UniProtKB-KW"/>
</dbReference>
<evidence type="ECO:0000256" key="1">
    <source>
        <dbReference type="ARBA" id="ARBA00022723"/>
    </source>
</evidence>
<dbReference type="EMBL" id="KN840493">
    <property type="protein sequence ID" value="KIP07673.1"/>
    <property type="molecule type" value="Genomic_DNA"/>
</dbReference>
<dbReference type="Gene3D" id="2.60.120.10">
    <property type="entry name" value="Jelly Rolls"/>
    <property type="match status" value="2"/>
</dbReference>
<dbReference type="GO" id="GO:0033609">
    <property type="term" value="P:oxalate metabolic process"/>
    <property type="evidence" value="ECO:0007669"/>
    <property type="project" value="InterPro"/>
</dbReference>
<name>A0A0C3PM31_PHLG1</name>
<feature type="domain" description="Cupin type-1" evidence="5">
    <location>
        <begin position="279"/>
        <end position="418"/>
    </location>
</feature>
<feature type="binding site" evidence="3">
    <location>
        <position position="146"/>
    </location>
    <ligand>
        <name>Mn(2+)</name>
        <dbReference type="ChEBI" id="CHEBI:29035"/>
        <label>1</label>
    </ligand>
</feature>
<dbReference type="InterPro" id="IPR051610">
    <property type="entry name" value="GPI/OXD"/>
</dbReference>
<dbReference type="HOGENOM" id="CLU_030515_2_0_1"/>
<feature type="binding site" evidence="3">
    <location>
        <position position="189"/>
    </location>
    <ligand>
        <name>Mn(2+)</name>
        <dbReference type="ChEBI" id="CHEBI:29035"/>
        <label>1</label>
    </ligand>
</feature>
<feature type="binding site" evidence="3">
    <location>
        <position position="324"/>
    </location>
    <ligand>
        <name>Mn(2+)</name>
        <dbReference type="ChEBI" id="CHEBI:29035"/>
        <label>2</label>
    </ligand>
</feature>
<feature type="binding site" evidence="3">
    <location>
        <position position="368"/>
    </location>
    <ligand>
        <name>Mn(2+)</name>
        <dbReference type="ChEBI" id="CHEBI:29035"/>
        <label>2</label>
    </ligand>
</feature>
<dbReference type="CDD" id="cd20305">
    <property type="entry name" value="cupin_OxDC_C"/>
    <property type="match status" value="1"/>
</dbReference>
<dbReference type="Pfam" id="PF00190">
    <property type="entry name" value="Cupin_1"/>
    <property type="match status" value="2"/>
</dbReference>
<accession>A0A0C3PM31</accession>
<comment type="cofactor">
    <cofactor evidence="3">
        <name>Mn(2+)</name>
        <dbReference type="ChEBI" id="CHEBI:29035"/>
    </cofactor>
    <text evidence="3">Binds 2 manganese ions per subunit.</text>
</comment>
<dbReference type="SUPFAM" id="SSF51182">
    <property type="entry name" value="RmlC-like cupins"/>
    <property type="match status" value="1"/>
</dbReference>
<dbReference type="CDD" id="cd20304">
    <property type="entry name" value="cupin_OxDC_N"/>
    <property type="match status" value="1"/>
</dbReference>
<evidence type="ECO:0000256" key="3">
    <source>
        <dbReference type="PIRSR" id="PIRSR617774-2"/>
    </source>
</evidence>
<evidence type="ECO:0000313" key="6">
    <source>
        <dbReference type="EMBL" id="KIP07673.1"/>
    </source>
</evidence>
<dbReference type="InterPro" id="IPR017774">
    <property type="entry name" value="Bicupin_oxalate_deCO2ase/Oxase"/>
</dbReference>
<protein>
    <recommendedName>
        <fullName evidence="5">Cupin type-1 domain-containing protein</fullName>
    </recommendedName>
</protein>
<dbReference type="AlphaFoldDB" id="A0A0C3PM31"/>
<feature type="binding site" evidence="3">
    <location>
        <position position="144"/>
    </location>
    <ligand>
        <name>Mn(2+)</name>
        <dbReference type="ChEBI" id="CHEBI:29035"/>
        <label>1</label>
    </ligand>
</feature>
<keyword evidence="4" id="KW-0732">Signal</keyword>
<dbReference type="InterPro" id="IPR014710">
    <property type="entry name" value="RmlC-like_jellyroll"/>
</dbReference>
<reference evidence="6 7" key="1">
    <citation type="journal article" date="2014" name="PLoS Genet.">
        <title>Analysis of the Phlebiopsis gigantea genome, transcriptome and secretome provides insight into its pioneer colonization strategies of wood.</title>
        <authorList>
            <person name="Hori C."/>
            <person name="Ishida T."/>
            <person name="Igarashi K."/>
            <person name="Samejima M."/>
            <person name="Suzuki H."/>
            <person name="Master E."/>
            <person name="Ferreira P."/>
            <person name="Ruiz-Duenas F.J."/>
            <person name="Held B."/>
            <person name="Canessa P."/>
            <person name="Larrondo L.F."/>
            <person name="Schmoll M."/>
            <person name="Druzhinina I.S."/>
            <person name="Kubicek C.P."/>
            <person name="Gaskell J.A."/>
            <person name="Kersten P."/>
            <person name="St John F."/>
            <person name="Glasner J."/>
            <person name="Sabat G."/>
            <person name="Splinter BonDurant S."/>
            <person name="Syed K."/>
            <person name="Yadav J."/>
            <person name="Mgbeahuruike A.C."/>
            <person name="Kovalchuk A."/>
            <person name="Asiegbu F.O."/>
            <person name="Lackner G."/>
            <person name="Hoffmeister D."/>
            <person name="Rencoret J."/>
            <person name="Gutierrez A."/>
            <person name="Sun H."/>
            <person name="Lindquist E."/>
            <person name="Barry K."/>
            <person name="Riley R."/>
            <person name="Grigoriev I.V."/>
            <person name="Henrissat B."/>
            <person name="Kues U."/>
            <person name="Berka R.M."/>
            <person name="Martinez A.T."/>
            <person name="Covert S.F."/>
            <person name="Blanchette R.A."/>
            <person name="Cullen D."/>
        </authorList>
    </citation>
    <scope>NUCLEOTIDE SEQUENCE [LARGE SCALE GENOMIC DNA]</scope>
    <source>
        <strain evidence="6 7">11061_1 CR5-6</strain>
    </source>
</reference>
<feature type="active site" description="Proton donor" evidence="2">
    <location>
        <position position="382"/>
    </location>
</feature>
<feature type="binding site" evidence="3">
    <location>
        <position position="329"/>
    </location>
    <ligand>
        <name>Mn(2+)</name>
        <dbReference type="ChEBI" id="CHEBI:29035"/>
        <label>2</label>
    </ligand>
</feature>
<feature type="binding site" evidence="3">
    <location>
        <position position="150"/>
    </location>
    <ligand>
        <name>Mn(2+)</name>
        <dbReference type="ChEBI" id="CHEBI:29035"/>
        <label>1</label>
    </ligand>
</feature>
<evidence type="ECO:0000313" key="7">
    <source>
        <dbReference type="Proteomes" id="UP000053257"/>
    </source>
</evidence>
<keyword evidence="7" id="KW-1185">Reference proteome</keyword>
<gene>
    <name evidence="6" type="ORF">PHLGIDRAFT_70686</name>
</gene>
<feature type="signal peptide" evidence="4">
    <location>
        <begin position="1"/>
        <end position="20"/>
    </location>
</feature>
<keyword evidence="1 3" id="KW-0479">Metal-binding</keyword>
<evidence type="ECO:0000259" key="5">
    <source>
        <dbReference type="SMART" id="SM00835"/>
    </source>
</evidence>
<evidence type="ECO:0000256" key="2">
    <source>
        <dbReference type="PIRSR" id="PIRSR617774-1"/>
    </source>
</evidence>
<sequence length="434" mass="46676">MKLVYAFAICAAFLSTPGYSAPLSSSSSAAEPIATVAYASNNPNRLVYPAGETEEAPQPIRDELGASILGPQNIPIDQQNPDLLAPPTTDAGTVGNAKWPMSLSHNRLQTGGWARQQNAAVMPMATGMAGVNMRLEAGAVRELHWHKTAEWAYVISGYTQVTSINPDGQNFLATVGPGDLWYFPPGVPHSLQATAQSPNGTEFLLVFNDGDFSEDSTFLLTDWMAHIPKEVLAKNFQTDVSAFDHIPGEELYIFPAEAPSPDATAVQNPQGQVPSAYTYALSQVKATPLAGGSVKIADSSVFTIATGISVAEVTVEPGAMRCWHPTQDEWGYFLEGQARITLFASSGNARTYNYQPGDVSYIPASYGHYVENIGNTTMRFLEIFNSDRYQDISLSQWLALTPPELVKAHLNLSDAVLDNLNKTKAVVVGPASSS</sequence>
<dbReference type="Proteomes" id="UP000053257">
    <property type="component" value="Unassembled WGS sequence"/>
</dbReference>
<organism evidence="6 7">
    <name type="scientific">Phlebiopsis gigantea (strain 11061_1 CR5-6)</name>
    <name type="common">White-rot fungus</name>
    <name type="synonym">Peniophora gigantea</name>
    <dbReference type="NCBI Taxonomy" id="745531"/>
    <lineage>
        <taxon>Eukaryota</taxon>
        <taxon>Fungi</taxon>
        <taxon>Dikarya</taxon>
        <taxon>Basidiomycota</taxon>
        <taxon>Agaricomycotina</taxon>
        <taxon>Agaricomycetes</taxon>
        <taxon>Polyporales</taxon>
        <taxon>Phanerochaetaceae</taxon>
        <taxon>Phlebiopsis</taxon>
    </lineage>
</organism>
<proteinExistence type="predicted"/>
<dbReference type="PANTHER" id="PTHR35848">
    <property type="entry name" value="OXALATE-BINDING PROTEIN"/>
    <property type="match status" value="1"/>
</dbReference>
<keyword evidence="3" id="KW-0464">Manganese</keyword>
<dbReference type="NCBIfam" id="TIGR03404">
    <property type="entry name" value="bicupin_oxalic"/>
    <property type="match status" value="1"/>
</dbReference>
<dbReference type="OrthoDB" id="10263073at2759"/>
<dbReference type="STRING" id="745531.A0A0C3PM31"/>
<feature type="domain" description="Cupin type-1" evidence="5">
    <location>
        <begin position="105"/>
        <end position="244"/>
    </location>
</feature>
<dbReference type="InterPro" id="IPR011051">
    <property type="entry name" value="RmlC_Cupin_sf"/>
</dbReference>
<evidence type="ECO:0000256" key="4">
    <source>
        <dbReference type="SAM" id="SignalP"/>
    </source>
</evidence>
<feature type="chain" id="PRO_5002180490" description="Cupin type-1 domain-containing protein" evidence="4">
    <location>
        <begin position="21"/>
        <end position="434"/>
    </location>
</feature>